<feature type="compositionally biased region" description="Polar residues" evidence="1">
    <location>
        <begin position="168"/>
        <end position="186"/>
    </location>
</feature>
<dbReference type="PANTHER" id="PTHR31949">
    <property type="entry name" value="GASTRIC MUCIN-LIKE PROTEIN"/>
    <property type="match status" value="1"/>
</dbReference>
<evidence type="ECO:0000313" key="4">
    <source>
        <dbReference type="Proteomes" id="UP001164929"/>
    </source>
</evidence>
<reference evidence="3" key="1">
    <citation type="journal article" date="2023" name="Mol. Ecol. Resour.">
        <title>Chromosome-level genome assembly of a triploid poplar Populus alba 'Berolinensis'.</title>
        <authorList>
            <person name="Chen S."/>
            <person name="Yu Y."/>
            <person name="Wang X."/>
            <person name="Wang S."/>
            <person name="Zhang T."/>
            <person name="Zhou Y."/>
            <person name="He R."/>
            <person name="Meng N."/>
            <person name="Wang Y."/>
            <person name="Liu W."/>
            <person name="Liu Z."/>
            <person name="Liu J."/>
            <person name="Guo Q."/>
            <person name="Huang H."/>
            <person name="Sederoff R.R."/>
            <person name="Wang G."/>
            <person name="Qu G."/>
            <person name="Chen S."/>
        </authorList>
    </citation>
    <scope>NUCLEOTIDE SEQUENCE</scope>
    <source>
        <strain evidence="3">SC-2020</strain>
    </source>
</reference>
<feature type="signal peptide" evidence="2">
    <location>
        <begin position="1"/>
        <end position="20"/>
    </location>
</feature>
<accession>A0AAD6QJY4</accession>
<proteinExistence type="predicted"/>
<sequence length="443" mass="48227">MNSKWKSLTCFVLKLLRVAGQLCTAYFDWLLTPPGTPLSPSSEGSESKPTSVAPRSKFFGLDQLLLPRRFLGFTIMRVTIPQDQLEAVQSSSILNTSSASVFICILDPSSPITRTPPVARPSTPPARPTPSRSSTPSRVRPASTSSSVDKTPPSQNSRPSTPRGKSPANFSAAPTRSHSGPSTSYTSETSTFLICCIKSFNFCWSCSLNMVAFPGPASRPSSPSPRVRPPQQPVIPPDFPLDTPPNLRNNFAGEATFCRTGVSSAMKGNPETMGSLNAPRRNSSTIVTRERLTEASGKGRVHSNGHVADTPEPRKVSHVSEVGIRRPLPSDSTGFGRTISKKSLDMAIRHMEALDHFQAPPLFPQSIRITTPKAQSVFPFSGARKNPSTTEFHETEMFWMMKPTFSRAAEIGHEANDGRFSAKMSDVLTSMKSSRYDAILLRT</sequence>
<evidence type="ECO:0000256" key="2">
    <source>
        <dbReference type="SAM" id="SignalP"/>
    </source>
</evidence>
<evidence type="ECO:0000313" key="3">
    <source>
        <dbReference type="EMBL" id="KAJ6991737.1"/>
    </source>
</evidence>
<protein>
    <submittedName>
        <fullName evidence="3">Uncharacterized protein</fullName>
    </submittedName>
</protein>
<comment type="caution">
    <text evidence="3">The sequence shown here is derived from an EMBL/GenBank/DDBJ whole genome shotgun (WGS) entry which is preliminary data.</text>
</comment>
<dbReference type="EMBL" id="JAQIZT010000006">
    <property type="protein sequence ID" value="KAJ6991737.1"/>
    <property type="molecule type" value="Genomic_DNA"/>
</dbReference>
<dbReference type="GO" id="GO:0043622">
    <property type="term" value="P:cortical microtubule organization"/>
    <property type="evidence" value="ECO:0007669"/>
    <property type="project" value="TreeGrafter"/>
</dbReference>
<dbReference type="Proteomes" id="UP001164929">
    <property type="component" value="Chromosome 6"/>
</dbReference>
<feature type="compositionally biased region" description="Low complexity" evidence="1">
    <location>
        <begin position="129"/>
        <end position="148"/>
    </location>
</feature>
<dbReference type="GO" id="GO:0055028">
    <property type="term" value="C:cortical microtubule"/>
    <property type="evidence" value="ECO:0007669"/>
    <property type="project" value="TreeGrafter"/>
</dbReference>
<feature type="region of interest" description="Disordered" evidence="1">
    <location>
        <begin position="264"/>
        <end position="319"/>
    </location>
</feature>
<dbReference type="PANTHER" id="PTHR31949:SF2">
    <property type="entry name" value="OS05G0480600 PROTEIN"/>
    <property type="match status" value="1"/>
</dbReference>
<name>A0AAD6QJY4_9ROSI</name>
<evidence type="ECO:0000256" key="1">
    <source>
        <dbReference type="SAM" id="MobiDB-lite"/>
    </source>
</evidence>
<feature type="compositionally biased region" description="Pro residues" evidence="1">
    <location>
        <begin position="118"/>
        <end position="128"/>
    </location>
</feature>
<keyword evidence="2" id="KW-0732">Signal</keyword>
<feature type="region of interest" description="Disordered" evidence="1">
    <location>
        <begin position="113"/>
        <end position="186"/>
    </location>
</feature>
<dbReference type="AlphaFoldDB" id="A0AAD6QJY4"/>
<organism evidence="3 4">
    <name type="scientific">Populus alba x Populus x berolinensis</name>
    <dbReference type="NCBI Taxonomy" id="444605"/>
    <lineage>
        <taxon>Eukaryota</taxon>
        <taxon>Viridiplantae</taxon>
        <taxon>Streptophyta</taxon>
        <taxon>Embryophyta</taxon>
        <taxon>Tracheophyta</taxon>
        <taxon>Spermatophyta</taxon>
        <taxon>Magnoliopsida</taxon>
        <taxon>eudicotyledons</taxon>
        <taxon>Gunneridae</taxon>
        <taxon>Pentapetalae</taxon>
        <taxon>rosids</taxon>
        <taxon>fabids</taxon>
        <taxon>Malpighiales</taxon>
        <taxon>Salicaceae</taxon>
        <taxon>Saliceae</taxon>
        <taxon>Populus</taxon>
    </lineage>
</organism>
<feature type="compositionally biased region" description="Polar residues" evidence="1">
    <location>
        <begin position="272"/>
        <end position="287"/>
    </location>
</feature>
<feature type="chain" id="PRO_5042090126" evidence="2">
    <location>
        <begin position="21"/>
        <end position="443"/>
    </location>
</feature>
<keyword evidence="4" id="KW-1185">Reference proteome</keyword>
<gene>
    <name evidence="3" type="ORF">NC653_015157</name>
</gene>